<name>A0A2Z7C4G2_9LAMI</name>
<feature type="compositionally biased region" description="Basic and acidic residues" evidence="1">
    <location>
        <begin position="1"/>
        <end position="12"/>
    </location>
</feature>
<keyword evidence="2" id="KW-0675">Receptor</keyword>
<evidence type="ECO:0000313" key="3">
    <source>
        <dbReference type="Proteomes" id="UP000250235"/>
    </source>
</evidence>
<reference evidence="2 3" key="1">
    <citation type="journal article" date="2015" name="Proc. Natl. Acad. Sci. U.S.A.">
        <title>The resurrection genome of Boea hygrometrica: A blueprint for survival of dehydration.</title>
        <authorList>
            <person name="Xiao L."/>
            <person name="Yang G."/>
            <person name="Zhang L."/>
            <person name="Yang X."/>
            <person name="Zhao S."/>
            <person name="Ji Z."/>
            <person name="Zhou Q."/>
            <person name="Hu M."/>
            <person name="Wang Y."/>
            <person name="Chen M."/>
            <person name="Xu Y."/>
            <person name="Jin H."/>
            <person name="Xiao X."/>
            <person name="Hu G."/>
            <person name="Bao F."/>
            <person name="Hu Y."/>
            <person name="Wan P."/>
            <person name="Li L."/>
            <person name="Deng X."/>
            <person name="Kuang T."/>
            <person name="Xiang C."/>
            <person name="Zhu J.K."/>
            <person name="Oliver M.J."/>
            <person name="He Y."/>
        </authorList>
    </citation>
    <scope>NUCLEOTIDE SEQUENCE [LARGE SCALE GENOMIC DNA]</scope>
    <source>
        <strain evidence="3">cv. XS01</strain>
    </source>
</reference>
<keyword evidence="3" id="KW-1185">Reference proteome</keyword>
<dbReference type="EMBL" id="KQ999379">
    <property type="protein sequence ID" value="KZV41786.1"/>
    <property type="molecule type" value="Genomic_DNA"/>
</dbReference>
<proteinExistence type="predicted"/>
<protein>
    <submittedName>
        <fullName evidence="2">Hormone receptor 4-like</fullName>
    </submittedName>
</protein>
<evidence type="ECO:0000256" key="1">
    <source>
        <dbReference type="SAM" id="MobiDB-lite"/>
    </source>
</evidence>
<evidence type="ECO:0000313" key="2">
    <source>
        <dbReference type="EMBL" id="KZV41786.1"/>
    </source>
</evidence>
<organism evidence="2 3">
    <name type="scientific">Dorcoceras hygrometricum</name>
    <dbReference type="NCBI Taxonomy" id="472368"/>
    <lineage>
        <taxon>Eukaryota</taxon>
        <taxon>Viridiplantae</taxon>
        <taxon>Streptophyta</taxon>
        <taxon>Embryophyta</taxon>
        <taxon>Tracheophyta</taxon>
        <taxon>Spermatophyta</taxon>
        <taxon>Magnoliopsida</taxon>
        <taxon>eudicotyledons</taxon>
        <taxon>Gunneridae</taxon>
        <taxon>Pentapetalae</taxon>
        <taxon>asterids</taxon>
        <taxon>lamiids</taxon>
        <taxon>Lamiales</taxon>
        <taxon>Gesneriaceae</taxon>
        <taxon>Didymocarpoideae</taxon>
        <taxon>Trichosporeae</taxon>
        <taxon>Loxocarpinae</taxon>
        <taxon>Dorcoceras</taxon>
    </lineage>
</organism>
<dbReference type="AlphaFoldDB" id="A0A2Z7C4G2"/>
<accession>A0A2Z7C4G2</accession>
<dbReference type="Proteomes" id="UP000250235">
    <property type="component" value="Unassembled WGS sequence"/>
</dbReference>
<feature type="region of interest" description="Disordered" evidence="1">
    <location>
        <begin position="1"/>
        <end position="67"/>
    </location>
</feature>
<gene>
    <name evidence="2" type="ORF">F511_36410</name>
</gene>
<sequence>MLRSRRWYEPVARDTGTSRKRNQSKANQSQEKPVASKPVARETSRKQTNRKRNQSQKKPVASKPVAMNRMRLLVMNSVSAEYNNIYIKKTADRRRKLLNFCNNTATELRTMQLLMDTNHAST</sequence>